<evidence type="ECO:0000313" key="1">
    <source>
        <dbReference type="EMBL" id="TGO72279.1"/>
    </source>
</evidence>
<organism evidence="1 2">
    <name type="scientific">Botrytis elliptica</name>
    <dbReference type="NCBI Taxonomy" id="278938"/>
    <lineage>
        <taxon>Eukaryota</taxon>
        <taxon>Fungi</taxon>
        <taxon>Dikarya</taxon>
        <taxon>Ascomycota</taxon>
        <taxon>Pezizomycotina</taxon>
        <taxon>Leotiomycetes</taxon>
        <taxon>Helotiales</taxon>
        <taxon>Sclerotiniaceae</taxon>
        <taxon>Botrytis</taxon>
    </lineage>
</organism>
<protein>
    <submittedName>
        <fullName evidence="1">Uncharacterized protein</fullName>
    </submittedName>
</protein>
<dbReference type="STRING" id="278938.A0A4Z1JEX0"/>
<accession>A0A4Z1JEX0</accession>
<gene>
    <name evidence="1" type="ORF">BELL_0472g00060</name>
</gene>
<dbReference type="EMBL" id="PQXM01000470">
    <property type="protein sequence ID" value="TGO72279.1"/>
    <property type="molecule type" value="Genomic_DNA"/>
</dbReference>
<keyword evidence="2" id="KW-1185">Reference proteome</keyword>
<sequence length="203" mass="20640">MRREFFVNSYTVFESRSPPSMHNLLDFVPKRRTMLGWPLYHTPHLVSSHHISYPRPPPLFPALAIKLPLPQLPIHIIVGLAHPLSKLSATFRAHLVLGHVGLEIGGAGPAGVELGEEAHEGGDVGAVGGGGAAGVGSGERVQEGPGGAAEGFDVGGAVGWGGGGGLRGLERFGGGGEGGEGVAGAAAEGGGRVSLWLGLGGWM</sequence>
<proteinExistence type="predicted"/>
<name>A0A4Z1JEX0_9HELO</name>
<reference evidence="1 2" key="1">
    <citation type="submission" date="2017-12" db="EMBL/GenBank/DDBJ databases">
        <title>Comparative genomics of Botrytis spp.</title>
        <authorList>
            <person name="Valero-Jimenez C.A."/>
            <person name="Tapia P."/>
            <person name="Veloso J."/>
            <person name="Silva-Moreno E."/>
            <person name="Staats M."/>
            <person name="Valdes J.H."/>
            <person name="Van Kan J.A.L."/>
        </authorList>
    </citation>
    <scope>NUCLEOTIDE SEQUENCE [LARGE SCALE GENOMIC DNA]</scope>
    <source>
        <strain evidence="1 2">Be9601</strain>
    </source>
</reference>
<dbReference type="Proteomes" id="UP000297229">
    <property type="component" value="Unassembled WGS sequence"/>
</dbReference>
<comment type="caution">
    <text evidence="1">The sequence shown here is derived from an EMBL/GenBank/DDBJ whole genome shotgun (WGS) entry which is preliminary data.</text>
</comment>
<dbReference type="AlphaFoldDB" id="A0A4Z1JEX0"/>
<evidence type="ECO:0000313" key="2">
    <source>
        <dbReference type="Proteomes" id="UP000297229"/>
    </source>
</evidence>